<dbReference type="GO" id="GO:0036158">
    <property type="term" value="P:outer dynein arm assembly"/>
    <property type="evidence" value="ECO:0007669"/>
    <property type="project" value="TreeGrafter"/>
</dbReference>
<evidence type="ECO:0000256" key="1">
    <source>
        <dbReference type="ARBA" id="ARBA00023054"/>
    </source>
</evidence>
<dbReference type="Pfam" id="PF21773">
    <property type="entry name" value="ODAD1_CC"/>
    <property type="match status" value="1"/>
</dbReference>
<feature type="region of interest" description="Disordered" evidence="3">
    <location>
        <begin position="563"/>
        <end position="725"/>
    </location>
</feature>
<feature type="domain" description="ODAD1 central coiled coil region" evidence="4">
    <location>
        <begin position="174"/>
        <end position="449"/>
    </location>
</feature>
<feature type="coiled-coil region" evidence="2">
    <location>
        <begin position="356"/>
        <end position="429"/>
    </location>
</feature>
<evidence type="ECO:0000313" key="5">
    <source>
        <dbReference type="EMBL" id="KAJ8775461.1"/>
    </source>
</evidence>
<dbReference type="PANTHER" id="PTHR21694">
    <property type="entry name" value="COILED-COIL DOMAIN-CONTAINING PROTEIN 63"/>
    <property type="match status" value="1"/>
</dbReference>
<feature type="compositionally biased region" description="Low complexity" evidence="3">
    <location>
        <begin position="655"/>
        <end position="671"/>
    </location>
</feature>
<dbReference type="GO" id="GO:0005930">
    <property type="term" value="C:axoneme"/>
    <property type="evidence" value="ECO:0007669"/>
    <property type="project" value="TreeGrafter"/>
</dbReference>
<feature type="region of interest" description="Disordered" evidence="3">
    <location>
        <begin position="508"/>
        <end position="535"/>
    </location>
</feature>
<keyword evidence="6" id="KW-1185">Reference proteome</keyword>
<evidence type="ECO:0000313" key="6">
    <source>
        <dbReference type="Proteomes" id="UP001159641"/>
    </source>
</evidence>
<feature type="compositionally biased region" description="Polar residues" evidence="3">
    <location>
        <begin position="611"/>
        <end position="648"/>
    </location>
</feature>
<keyword evidence="1 2" id="KW-0175">Coiled coil</keyword>
<evidence type="ECO:0000259" key="4">
    <source>
        <dbReference type="Pfam" id="PF21773"/>
    </source>
</evidence>
<feature type="coiled-coil region" evidence="2">
    <location>
        <begin position="30"/>
        <end position="97"/>
    </location>
</feature>
<comment type="caution">
    <text evidence="5">The sequence shown here is derived from an EMBL/GenBank/DDBJ whole genome shotgun (WGS) entry which is preliminary data.</text>
</comment>
<reference evidence="5 6" key="1">
    <citation type="submission" date="2022-11" db="EMBL/GenBank/DDBJ databases">
        <title>Whole genome sequence of Eschrichtius robustus ER-17-0199.</title>
        <authorList>
            <person name="Bruniche-Olsen A."/>
            <person name="Black A.N."/>
            <person name="Fields C.J."/>
            <person name="Walden K."/>
            <person name="Dewoody J.A."/>
        </authorList>
    </citation>
    <scope>NUCLEOTIDE SEQUENCE [LARGE SCALE GENOMIC DNA]</scope>
    <source>
        <strain evidence="5">ER-17-0199</strain>
        <tissue evidence="5">Blubber</tissue>
    </source>
</reference>
<feature type="coiled-coil region" evidence="2">
    <location>
        <begin position="237"/>
        <end position="268"/>
    </location>
</feature>
<dbReference type="InterPro" id="IPR049258">
    <property type="entry name" value="ODAD1_CC"/>
</dbReference>
<sequence>MRSQPLRGPEAAVSAPPPVTIPGIGTAEEIQRLEGVRDKLQVQISIAQSQVKRLRDSKRLENMGHLLKRRVQAQAEVTELQEQTRALDRQIQEWESRSFAHGKDVKAPGCILDQKVKSQRRIKILEDQLDRVRVSLLAVSRPELLGEELSMEVKFQKRWTRFLDAEWPKIAGSLSGVTCRFDIQLVRNATLREELDLLQIERNRYLNVDRKLQKEIQLLRDTVRTLMVSSTSAYTIREEAKTKLGMLRERAEKEVAQNDTEVQILQRQIAHSEQLHRFLKLKNGDRQPDPAVVEKREQRAREVAEGLRKTSQEKLVLRYEDALKKLSQLTGESDPDSLVEKYLELEERNFAEFNFINEQNSELEHLQEEIKEMQEALVSGRRSEEDRRWRQEQQRAELQQRVDEVHTEAENLEARFQNFRGQLEKLKTDIQRLFTRAQCDSTVINDLLGVKSHMRDRDIGLFLGLIEKRLVELLTVQAFLETQVGAQTNNLSASSPNAALLVLGQSPEDLPKKVAPPQPPDNLEDPPGFEANDDYPLSKEELLSRVVKSLEAREQAGERRLEEMAEAVRTVDSTPASPGLPLLPKSPRAVPGSLASHRTSGVLASSGGRATGSNVGRVTFGDPSSSAGHTTFGSTSAVTGGLTSSRGSTAGRVISRSPNSSSYLGSSGHLGSSRDHESFGGPESKGPESESSGGLESSRGQVSSTGPASSTGRVSTTSKDSQSNY</sequence>
<proteinExistence type="predicted"/>
<feature type="region of interest" description="Disordered" evidence="3">
    <location>
        <begin position="1"/>
        <end position="23"/>
    </location>
</feature>
<accession>A0AB34G996</accession>
<feature type="compositionally biased region" description="Polar residues" evidence="3">
    <location>
        <begin position="699"/>
        <end position="725"/>
    </location>
</feature>
<feature type="compositionally biased region" description="Low complexity" evidence="3">
    <location>
        <begin position="679"/>
        <end position="698"/>
    </location>
</feature>
<dbReference type="PANTHER" id="PTHR21694:SF35">
    <property type="entry name" value="OUTER DYNEIN ARM-DOCKING COMPLEX SUBUNIT 1"/>
    <property type="match status" value="1"/>
</dbReference>
<evidence type="ECO:0000256" key="3">
    <source>
        <dbReference type="SAM" id="MobiDB-lite"/>
    </source>
</evidence>
<dbReference type="Proteomes" id="UP001159641">
    <property type="component" value="Unassembled WGS sequence"/>
</dbReference>
<evidence type="ECO:0000256" key="2">
    <source>
        <dbReference type="SAM" id="Coils"/>
    </source>
</evidence>
<dbReference type="AlphaFoldDB" id="A0AB34G996"/>
<dbReference type="InterPro" id="IPR051876">
    <property type="entry name" value="ODA-DC/CCD"/>
</dbReference>
<protein>
    <recommendedName>
        <fullName evidence="4">ODAD1 central coiled coil region domain-containing protein</fullName>
    </recommendedName>
</protein>
<dbReference type="GO" id="GO:0003341">
    <property type="term" value="P:cilium movement"/>
    <property type="evidence" value="ECO:0007669"/>
    <property type="project" value="TreeGrafter"/>
</dbReference>
<gene>
    <name evidence="5" type="ORF">J1605_016311</name>
</gene>
<organism evidence="5 6">
    <name type="scientific">Eschrichtius robustus</name>
    <name type="common">California gray whale</name>
    <name type="synonym">Eschrichtius gibbosus</name>
    <dbReference type="NCBI Taxonomy" id="9764"/>
    <lineage>
        <taxon>Eukaryota</taxon>
        <taxon>Metazoa</taxon>
        <taxon>Chordata</taxon>
        <taxon>Craniata</taxon>
        <taxon>Vertebrata</taxon>
        <taxon>Euteleostomi</taxon>
        <taxon>Mammalia</taxon>
        <taxon>Eutheria</taxon>
        <taxon>Laurasiatheria</taxon>
        <taxon>Artiodactyla</taxon>
        <taxon>Whippomorpha</taxon>
        <taxon>Cetacea</taxon>
        <taxon>Mysticeti</taxon>
        <taxon>Eschrichtiidae</taxon>
        <taxon>Eschrichtius</taxon>
    </lineage>
</organism>
<name>A0AB34G996_ESCRO</name>
<dbReference type="EMBL" id="JAIQCJ010002661">
    <property type="protein sequence ID" value="KAJ8775461.1"/>
    <property type="molecule type" value="Genomic_DNA"/>
</dbReference>